<dbReference type="Pfam" id="PF23840">
    <property type="entry name" value="Phage_tail_terminator"/>
    <property type="match status" value="1"/>
</dbReference>
<evidence type="ECO:0000313" key="2">
    <source>
        <dbReference type="Proteomes" id="UP000549134"/>
    </source>
</evidence>
<reference evidence="1 2" key="1">
    <citation type="submission" date="2020-04" db="EMBL/GenBank/DDBJ databases">
        <title>Molecular characterization of pseudomonads from Agaricus bisporus reveal novel blotch 2 pathogens in Western Europe.</title>
        <authorList>
            <person name="Taparia T."/>
            <person name="Krijger M."/>
            <person name="Haynes E."/>
            <person name="Elpinstone J.G."/>
            <person name="Noble R."/>
            <person name="Van Der Wolf J."/>
        </authorList>
    </citation>
    <scope>NUCLEOTIDE SEQUENCE [LARGE SCALE GENOMIC DNA]</scope>
    <source>
        <strain evidence="1 2">IPO3746</strain>
    </source>
</reference>
<dbReference type="InterPro" id="IPR056912">
    <property type="entry name" value="Phage_JBD30_tail_term-like"/>
</dbReference>
<dbReference type="AlphaFoldDB" id="A0A7Y8APA5"/>
<accession>A0A7Y8APA5</accession>
<dbReference type="Proteomes" id="UP000549134">
    <property type="component" value="Unassembled WGS sequence"/>
</dbReference>
<sequence length="196" mass="21886">MKITPLLTHLREHCPGFNQQIHAGLDLDALQNLPALNAPQAVVTLLREEAAASRSQNTSRQTVREHLGVVVLLDFAEGQQAQAMDQLHVLRAELWRALVGFKPERFYEPVQYDGGHWLLLGKTRGLYRLRFSTGFQLGRNLSTQPAETWHELELDALPSFNGVTVRVDAIDPADPNLQHPGPDGRLELTFSAEVTP</sequence>
<gene>
    <name evidence="1" type="ORF">HX787_17615</name>
</gene>
<comment type="caution">
    <text evidence="1">The sequence shown here is derived from an EMBL/GenBank/DDBJ whole genome shotgun (WGS) entry which is preliminary data.</text>
</comment>
<proteinExistence type="predicted"/>
<dbReference type="RefSeq" id="WP_080520425.1">
    <property type="nucleotide sequence ID" value="NZ_CP020369.1"/>
</dbReference>
<protein>
    <submittedName>
        <fullName evidence="1">Uncharacterized protein</fullName>
    </submittedName>
</protein>
<organism evidence="1 2">
    <name type="scientific">Pseudomonas tolaasii</name>
    <dbReference type="NCBI Taxonomy" id="29442"/>
    <lineage>
        <taxon>Bacteria</taxon>
        <taxon>Pseudomonadati</taxon>
        <taxon>Pseudomonadota</taxon>
        <taxon>Gammaproteobacteria</taxon>
        <taxon>Pseudomonadales</taxon>
        <taxon>Pseudomonadaceae</taxon>
        <taxon>Pseudomonas</taxon>
    </lineage>
</organism>
<name>A0A7Y8APA5_PSETO</name>
<evidence type="ECO:0000313" key="1">
    <source>
        <dbReference type="EMBL" id="NWD37677.1"/>
    </source>
</evidence>
<dbReference type="EMBL" id="JACAQK010000014">
    <property type="protein sequence ID" value="NWD37677.1"/>
    <property type="molecule type" value="Genomic_DNA"/>
</dbReference>
<dbReference type="GeneID" id="55845931"/>